<feature type="chain" id="PRO_5012183317" evidence="2">
    <location>
        <begin position="20"/>
        <end position="221"/>
    </location>
</feature>
<dbReference type="RefSeq" id="WP_104578204.1">
    <property type="nucleotide sequence ID" value="NZ_FZKF01000008.1"/>
</dbReference>
<dbReference type="EMBL" id="LT633019">
    <property type="protein sequence ID" value="SFZ71057.1"/>
    <property type="molecule type" value="Genomic_DNA"/>
</dbReference>
<gene>
    <name evidence="3" type="primary">omp1198</name>
</gene>
<evidence type="ECO:0000313" key="3">
    <source>
        <dbReference type="EMBL" id="SFZ71057.1"/>
    </source>
</evidence>
<keyword evidence="1" id="KW-0812">Transmembrane</keyword>
<name>A0A1M4NG84_HELFE</name>
<reference evidence="3" key="1">
    <citation type="submission" date="2016-10" db="EMBL/GenBank/DDBJ databases">
        <title>Proteomic and phylogenetic analysis of the outer membrane protein repertoire of gastric Helicobacter species.</title>
        <authorList>
            <person name="Joosten M."/>
        </authorList>
    </citation>
    <scope>NUCLEOTIDE SEQUENCE</scope>
    <source>
        <strain evidence="3">CS1</strain>
    </source>
</reference>
<organism evidence="3">
    <name type="scientific">Helicobacter felis</name>
    <dbReference type="NCBI Taxonomy" id="214"/>
    <lineage>
        <taxon>Bacteria</taxon>
        <taxon>Pseudomonadati</taxon>
        <taxon>Campylobacterota</taxon>
        <taxon>Epsilonproteobacteria</taxon>
        <taxon>Campylobacterales</taxon>
        <taxon>Helicobacteraceae</taxon>
        <taxon>Helicobacter</taxon>
    </lineage>
</organism>
<feature type="signal peptide" evidence="2">
    <location>
        <begin position="1"/>
        <end position="19"/>
    </location>
</feature>
<dbReference type="PRINTS" id="PR01776">
    <property type="entry name" value="HPOMPFAMILY"/>
</dbReference>
<feature type="transmembrane region" description="Helical" evidence="1">
    <location>
        <begin position="68"/>
        <end position="86"/>
    </location>
</feature>
<dbReference type="Pfam" id="PF01856">
    <property type="entry name" value="HP_OMP"/>
    <property type="match status" value="1"/>
</dbReference>
<sequence length="221" mass="24328">MAKLLILNLCLMLATPLFAHPFASYLDGGFLGVGVSVGGGNVAKNSGDALRSHSIQLGLQIQGGYQKYFIPFLGVSCYGYLAYRYLYMDKFATSVSNINNVNRYSLGVGGNLLINPYSKIRKSPYKSVKIYAYGFFVGVLGLVNIWTTQFANFGTTQLSNNANVDATFGIQARIDSFKLSLGMRVPLINQTRFLVGKEAGGLRFLNNYKSSDIFINFIKIF</sequence>
<evidence type="ECO:0000256" key="2">
    <source>
        <dbReference type="SAM" id="SignalP"/>
    </source>
</evidence>
<keyword evidence="2" id="KW-0732">Signal</keyword>
<dbReference type="AlphaFoldDB" id="A0A1M4NG84"/>
<dbReference type="InterPro" id="IPR002718">
    <property type="entry name" value="OMP_Helicobacter"/>
</dbReference>
<evidence type="ECO:0000256" key="1">
    <source>
        <dbReference type="SAM" id="Phobius"/>
    </source>
</evidence>
<protein>
    <submittedName>
        <fullName evidence="3">OMP1198</fullName>
    </submittedName>
</protein>
<proteinExistence type="predicted"/>
<feature type="transmembrane region" description="Helical" evidence="1">
    <location>
        <begin position="130"/>
        <end position="147"/>
    </location>
</feature>
<keyword evidence="1" id="KW-1133">Transmembrane helix</keyword>
<accession>A0A1M4NG84</accession>
<keyword evidence="1" id="KW-0472">Membrane</keyword>